<feature type="region of interest" description="Disordered" evidence="1">
    <location>
        <begin position="318"/>
        <end position="340"/>
    </location>
</feature>
<feature type="compositionally biased region" description="Polar residues" evidence="1">
    <location>
        <begin position="31"/>
        <end position="40"/>
    </location>
</feature>
<dbReference type="Ensembl" id="ENSLLET00000029053.1">
    <property type="protein sequence ID" value="ENSLLEP00000027961.1"/>
    <property type="gene ID" value="ENSLLEG00000017761.1"/>
</dbReference>
<organism evidence="2 3">
    <name type="scientific">Leptobrachium leishanense</name>
    <name type="common">Leishan spiny toad</name>
    <dbReference type="NCBI Taxonomy" id="445787"/>
    <lineage>
        <taxon>Eukaryota</taxon>
        <taxon>Metazoa</taxon>
        <taxon>Chordata</taxon>
        <taxon>Craniata</taxon>
        <taxon>Vertebrata</taxon>
        <taxon>Euteleostomi</taxon>
        <taxon>Amphibia</taxon>
        <taxon>Batrachia</taxon>
        <taxon>Anura</taxon>
        <taxon>Pelobatoidea</taxon>
        <taxon>Megophryidae</taxon>
        <taxon>Leptobrachium</taxon>
    </lineage>
</organism>
<evidence type="ECO:0000313" key="2">
    <source>
        <dbReference type="Ensembl" id="ENSLLEP00000027961.1"/>
    </source>
</evidence>
<evidence type="ECO:0000256" key="1">
    <source>
        <dbReference type="SAM" id="MobiDB-lite"/>
    </source>
</evidence>
<dbReference type="Gene3D" id="3.30.70.1820">
    <property type="entry name" value="L1 transposable element, RRM domain"/>
    <property type="match status" value="1"/>
</dbReference>
<proteinExistence type="predicted"/>
<keyword evidence="3" id="KW-1185">Reference proteome</keyword>
<name>A0A8C5WCH2_9ANUR</name>
<reference evidence="2" key="1">
    <citation type="submission" date="2025-08" db="UniProtKB">
        <authorList>
            <consortium name="Ensembl"/>
        </authorList>
    </citation>
    <scope>IDENTIFICATION</scope>
</reference>
<dbReference type="GeneTree" id="ENSGT01010000225202"/>
<feature type="compositionally biased region" description="Polar residues" evidence="1">
    <location>
        <begin position="331"/>
        <end position="340"/>
    </location>
</feature>
<dbReference type="Proteomes" id="UP000694569">
    <property type="component" value="Unplaced"/>
</dbReference>
<feature type="compositionally biased region" description="Polar residues" evidence="1">
    <location>
        <begin position="1"/>
        <end position="23"/>
    </location>
</feature>
<evidence type="ECO:0000313" key="3">
    <source>
        <dbReference type="Proteomes" id="UP000694569"/>
    </source>
</evidence>
<dbReference type="InterPro" id="IPR004244">
    <property type="entry name" value="Transposase_22"/>
</dbReference>
<feature type="region of interest" description="Disordered" evidence="1">
    <location>
        <begin position="1"/>
        <end position="63"/>
    </location>
</feature>
<dbReference type="PANTHER" id="PTHR11505">
    <property type="entry name" value="L1 TRANSPOSABLE ELEMENT-RELATED"/>
    <property type="match status" value="1"/>
</dbReference>
<dbReference type="OrthoDB" id="9909705at2759"/>
<dbReference type="AlphaFoldDB" id="A0A8C5WCH2"/>
<sequence>MAQQKKTLTTPGLSGTAGTQRRSSILPFLGDTSQPRTSGKGSKMAPGDSDQEASPPRLDSAIKGSDMDNELQALLQSLPTKTDLAAQFTQMERNFNTKFDELGSDLKQLGGRVVDLEEDRDALFSHVERLNGQMLTQAKQLATLHRHLDDVDNRGRRNNLRIKGYSGKEDVKELLRGLFNDILGRSGEDILVLDRAHRALRPRGSQNDAPRDIICRLQDFTLKEEILRAARKTSEIKVDGQVILFFQDVSWTNLQARRALKPLTEALQERDIRYRFPLSLQVTHNNQVHSVACPEDIPDFVRVFGLPEVDIPDWYGSRSPSDTLPFPQRPRWTQQAEKKP</sequence>
<reference evidence="2" key="2">
    <citation type="submission" date="2025-09" db="UniProtKB">
        <authorList>
            <consortium name="Ensembl"/>
        </authorList>
    </citation>
    <scope>IDENTIFICATION</scope>
</reference>
<accession>A0A8C5WCH2</accession>
<protein>
    <submittedName>
        <fullName evidence="2">Uncharacterized protein</fullName>
    </submittedName>
</protein>